<gene>
    <name evidence="4" type="ORF">FJQ54_01365</name>
</gene>
<keyword evidence="1 4" id="KW-0808">Transferase</keyword>
<dbReference type="RefSeq" id="WP_140926492.1">
    <property type="nucleotide sequence ID" value="NZ_VFSU01000010.1"/>
</dbReference>
<dbReference type="CDD" id="cd04301">
    <property type="entry name" value="NAT_SF"/>
    <property type="match status" value="1"/>
</dbReference>
<evidence type="ECO:0000313" key="4">
    <source>
        <dbReference type="EMBL" id="TPE64455.1"/>
    </source>
</evidence>
<evidence type="ECO:0000259" key="3">
    <source>
        <dbReference type="PROSITE" id="PS51186"/>
    </source>
</evidence>
<keyword evidence="2 4" id="KW-0012">Acyltransferase</keyword>
<dbReference type="Gene3D" id="3.40.630.30">
    <property type="match status" value="1"/>
</dbReference>
<keyword evidence="5" id="KW-1185">Reference proteome</keyword>
<accession>A0A501XVB9</accession>
<evidence type="ECO:0000256" key="2">
    <source>
        <dbReference type="ARBA" id="ARBA00023315"/>
    </source>
</evidence>
<reference evidence="4 5" key="1">
    <citation type="submission" date="2019-06" db="EMBL/GenBank/DDBJ databases">
        <authorList>
            <person name="Lee I."/>
            <person name="Jang G.I."/>
            <person name="Hwang C.Y."/>
        </authorList>
    </citation>
    <scope>NUCLEOTIDE SEQUENCE [LARGE SCALE GENOMIC DNA]</scope>
    <source>
        <strain evidence="4 5">PAMC 28131</strain>
    </source>
</reference>
<organism evidence="4 5">
    <name type="scientific">Sandaracinobacter neustonicus</name>
    <dbReference type="NCBI Taxonomy" id="1715348"/>
    <lineage>
        <taxon>Bacteria</taxon>
        <taxon>Pseudomonadati</taxon>
        <taxon>Pseudomonadota</taxon>
        <taxon>Alphaproteobacteria</taxon>
        <taxon>Sphingomonadales</taxon>
        <taxon>Sphingosinicellaceae</taxon>
        <taxon>Sandaracinobacter</taxon>
    </lineage>
</organism>
<feature type="domain" description="N-acetyltransferase" evidence="3">
    <location>
        <begin position="2"/>
        <end position="140"/>
    </location>
</feature>
<dbReference type="OrthoDB" id="1821130at2"/>
<sequence>MVRIKPYAAEHFEGVKALWEHVFPNDPMWNRAEFSIPKKLEVQPDLFLVAEDSGQVLGTVMAGYDGHRGWLYSVAVRPDAQRKGIGSSLLAEAERRLAALGCGKINLQIRAGNEAVTAFYRHHGYDVEDRVSMGKRFGSE</sequence>
<dbReference type="SUPFAM" id="SSF55729">
    <property type="entry name" value="Acyl-CoA N-acyltransferases (Nat)"/>
    <property type="match status" value="1"/>
</dbReference>
<comment type="caution">
    <text evidence="4">The sequence shown here is derived from an EMBL/GenBank/DDBJ whole genome shotgun (WGS) entry which is preliminary data.</text>
</comment>
<evidence type="ECO:0000313" key="5">
    <source>
        <dbReference type="Proteomes" id="UP000319897"/>
    </source>
</evidence>
<evidence type="ECO:0000256" key="1">
    <source>
        <dbReference type="ARBA" id="ARBA00022679"/>
    </source>
</evidence>
<dbReference type="PROSITE" id="PS51186">
    <property type="entry name" value="GNAT"/>
    <property type="match status" value="1"/>
</dbReference>
<proteinExistence type="predicted"/>
<dbReference type="NCBIfam" id="NF002959">
    <property type="entry name" value="PRK03624.1"/>
    <property type="match status" value="1"/>
</dbReference>
<dbReference type="Pfam" id="PF00583">
    <property type="entry name" value="Acetyltransf_1"/>
    <property type="match status" value="1"/>
</dbReference>
<dbReference type="AlphaFoldDB" id="A0A501XVB9"/>
<dbReference type="InterPro" id="IPR000182">
    <property type="entry name" value="GNAT_dom"/>
</dbReference>
<protein>
    <submittedName>
        <fullName evidence="4">GNAT family acetyltransferase</fullName>
        <ecNumber evidence="4">2.3.1.-</ecNumber>
    </submittedName>
</protein>
<dbReference type="EC" id="2.3.1.-" evidence="4"/>
<dbReference type="InterPro" id="IPR050832">
    <property type="entry name" value="Bact_Acetyltransf"/>
</dbReference>
<dbReference type="PANTHER" id="PTHR43877">
    <property type="entry name" value="AMINOALKYLPHOSPHONATE N-ACETYLTRANSFERASE-RELATED-RELATED"/>
    <property type="match status" value="1"/>
</dbReference>
<dbReference type="InterPro" id="IPR016181">
    <property type="entry name" value="Acyl_CoA_acyltransferase"/>
</dbReference>
<name>A0A501XVB9_9SPHN</name>
<dbReference type="Proteomes" id="UP000319897">
    <property type="component" value="Unassembled WGS sequence"/>
</dbReference>
<dbReference type="GO" id="GO:0016747">
    <property type="term" value="F:acyltransferase activity, transferring groups other than amino-acyl groups"/>
    <property type="evidence" value="ECO:0007669"/>
    <property type="project" value="InterPro"/>
</dbReference>
<dbReference type="EMBL" id="VFSU01000010">
    <property type="protein sequence ID" value="TPE64455.1"/>
    <property type="molecule type" value="Genomic_DNA"/>
</dbReference>